<dbReference type="GO" id="GO:0004850">
    <property type="term" value="F:uridine phosphorylase activity"/>
    <property type="evidence" value="ECO:0007669"/>
    <property type="project" value="UniProtKB-EC"/>
</dbReference>
<dbReference type="GO" id="GO:0006152">
    <property type="term" value="P:purine nucleoside catabolic process"/>
    <property type="evidence" value="ECO:0007669"/>
    <property type="project" value="TreeGrafter"/>
</dbReference>
<reference evidence="5" key="1">
    <citation type="submission" date="2022-08" db="EMBL/GenBank/DDBJ databases">
        <authorList>
            <person name="Zhang D."/>
        </authorList>
    </citation>
    <scope>NUCLEOTIDE SEQUENCE</scope>
    <source>
        <strain evidence="5">XJ19-11</strain>
    </source>
</reference>
<dbReference type="Pfam" id="PF01048">
    <property type="entry name" value="PNP_UDP_1"/>
    <property type="match status" value="1"/>
</dbReference>
<dbReference type="Proteomes" id="UP001142175">
    <property type="component" value="Unassembled WGS sequence"/>
</dbReference>
<protein>
    <recommendedName>
        <fullName evidence="2">Uridine phosphorylase</fullName>
        <ecNumber evidence="1">2.4.2.3</ecNumber>
    </recommendedName>
</protein>
<gene>
    <name evidence="5" type="ORF">NU887_14995</name>
</gene>
<organism evidence="5 6">
    <name type="scientific">Aquiflexum gelatinilyticum</name>
    <dbReference type="NCBI Taxonomy" id="2961943"/>
    <lineage>
        <taxon>Bacteria</taxon>
        <taxon>Pseudomonadati</taxon>
        <taxon>Bacteroidota</taxon>
        <taxon>Cytophagia</taxon>
        <taxon>Cytophagales</taxon>
        <taxon>Cyclobacteriaceae</taxon>
        <taxon>Aquiflexum</taxon>
    </lineage>
</organism>
<feature type="domain" description="Nucleoside phosphorylase" evidence="4">
    <location>
        <begin position="32"/>
        <end position="260"/>
    </location>
</feature>
<dbReference type="InterPro" id="IPR000845">
    <property type="entry name" value="Nucleoside_phosphorylase_d"/>
</dbReference>
<comment type="caution">
    <text evidence="5">The sequence shown here is derived from an EMBL/GenBank/DDBJ whole genome shotgun (WGS) entry which is preliminary data.</text>
</comment>
<evidence type="ECO:0000313" key="6">
    <source>
        <dbReference type="Proteomes" id="UP001142175"/>
    </source>
</evidence>
<dbReference type="GO" id="GO:0004731">
    <property type="term" value="F:purine-nucleoside phosphorylase activity"/>
    <property type="evidence" value="ECO:0007669"/>
    <property type="project" value="TreeGrafter"/>
</dbReference>
<dbReference type="RefSeq" id="WP_258424198.1">
    <property type="nucleotide sequence ID" value="NZ_JANSUY010000014.1"/>
</dbReference>
<evidence type="ECO:0000259" key="4">
    <source>
        <dbReference type="Pfam" id="PF01048"/>
    </source>
</evidence>
<dbReference type="EC" id="2.4.2.3" evidence="1"/>
<evidence type="ECO:0000256" key="2">
    <source>
        <dbReference type="ARBA" id="ARBA00021980"/>
    </source>
</evidence>
<dbReference type="EMBL" id="JANSUY010000014">
    <property type="protein sequence ID" value="MCR9016350.1"/>
    <property type="molecule type" value="Genomic_DNA"/>
</dbReference>
<name>A0A9X2P9M4_9BACT</name>
<dbReference type="SUPFAM" id="SSF53167">
    <property type="entry name" value="Purine and uridine phosphorylases"/>
    <property type="match status" value="1"/>
</dbReference>
<keyword evidence="6" id="KW-1185">Reference proteome</keyword>
<dbReference type="PANTHER" id="PTHR43691:SF11">
    <property type="entry name" value="FI09636P-RELATED"/>
    <property type="match status" value="1"/>
</dbReference>
<proteinExistence type="predicted"/>
<sequence length="289" mass="32298">MSKRIPESELIINPDGSIYHLNLKPEHLASTVIAVGDPERVSKVSRYFDEIEFSISKREFVTHTGYYKGKRLTVMSTGMGTDNIEIFMTELDALVNIDLRTRIPKENHTTLNIIRVGTSGSMRKEIPAGTMLASEYGIGLDTLMAFYNTEYSHLEQKVGRKIQEDLELSFTPYCVKGSKKLLDLLGEGLLIGNTVTCPGFFGPQGREVRIKPAIPDIIEKLGNMDLDGFKLSNFEMETSGYYAMGRLLGHEVLSLNAIIANRITQEFTKGAYGIVDKLIQHTLKKLADN</sequence>
<evidence type="ECO:0000256" key="1">
    <source>
        <dbReference type="ARBA" id="ARBA00011888"/>
    </source>
</evidence>
<dbReference type="AlphaFoldDB" id="A0A9X2P9M4"/>
<dbReference type="PANTHER" id="PTHR43691">
    <property type="entry name" value="URIDINE PHOSPHORYLASE"/>
    <property type="match status" value="1"/>
</dbReference>
<accession>A0A9X2P9M4</accession>
<dbReference type="CDD" id="cd00436">
    <property type="entry name" value="UP_TbUP-like"/>
    <property type="match status" value="1"/>
</dbReference>
<dbReference type="Gene3D" id="3.40.50.1580">
    <property type="entry name" value="Nucleoside phosphorylase domain"/>
    <property type="match status" value="1"/>
</dbReference>
<dbReference type="GO" id="GO:0005829">
    <property type="term" value="C:cytosol"/>
    <property type="evidence" value="ECO:0007669"/>
    <property type="project" value="TreeGrafter"/>
</dbReference>
<dbReference type="InterPro" id="IPR035994">
    <property type="entry name" value="Nucleoside_phosphorylase_sf"/>
</dbReference>
<evidence type="ECO:0000313" key="5">
    <source>
        <dbReference type="EMBL" id="MCR9016350.1"/>
    </source>
</evidence>
<comment type="catalytic activity">
    <reaction evidence="3">
        <text>uridine + phosphate = alpha-D-ribose 1-phosphate + uracil</text>
        <dbReference type="Rhea" id="RHEA:24388"/>
        <dbReference type="ChEBI" id="CHEBI:16704"/>
        <dbReference type="ChEBI" id="CHEBI:17568"/>
        <dbReference type="ChEBI" id="CHEBI:43474"/>
        <dbReference type="ChEBI" id="CHEBI:57720"/>
        <dbReference type="EC" id="2.4.2.3"/>
    </reaction>
</comment>
<evidence type="ECO:0000256" key="3">
    <source>
        <dbReference type="ARBA" id="ARBA00048447"/>
    </source>
</evidence>